<dbReference type="InterPro" id="IPR004843">
    <property type="entry name" value="Calcineurin-like_PHP"/>
</dbReference>
<dbReference type="Gene3D" id="3.60.21.10">
    <property type="match status" value="2"/>
</dbReference>
<dbReference type="RefSeq" id="XP_013772685.2">
    <property type="nucleotide sequence ID" value="XM_013917231.2"/>
</dbReference>
<dbReference type="PANTHER" id="PTHR45867:SF3">
    <property type="entry name" value="ACID PHOSPHATASE TYPE 7"/>
    <property type="match status" value="1"/>
</dbReference>
<dbReference type="Pfam" id="PF00149">
    <property type="entry name" value="Metallophos"/>
    <property type="match status" value="1"/>
</dbReference>
<evidence type="ECO:0000259" key="4">
    <source>
        <dbReference type="Pfam" id="PF00149"/>
    </source>
</evidence>
<evidence type="ECO:0000256" key="2">
    <source>
        <dbReference type="ARBA" id="ARBA00023180"/>
    </source>
</evidence>
<keyword evidence="3" id="KW-0378">Hydrolase</keyword>
<comment type="catalytic activity">
    <reaction evidence="3">
        <text>a phosphate monoester + H2O = an alcohol + phosphate</text>
        <dbReference type="Rhea" id="RHEA:15017"/>
        <dbReference type="ChEBI" id="CHEBI:15377"/>
        <dbReference type="ChEBI" id="CHEBI:30879"/>
        <dbReference type="ChEBI" id="CHEBI:43474"/>
        <dbReference type="ChEBI" id="CHEBI:67140"/>
        <dbReference type="EC" id="3.1.3.2"/>
    </reaction>
</comment>
<dbReference type="CDD" id="cd00063">
    <property type="entry name" value="FN3"/>
    <property type="match status" value="1"/>
</dbReference>
<proteinExistence type="inferred from homology"/>
<evidence type="ECO:0000256" key="1">
    <source>
        <dbReference type="ARBA" id="ARBA00022729"/>
    </source>
</evidence>
<dbReference type="InterPro" id="IPR003961">
    <property type="entry name" value="FN3_dom"/>
</dbReference>
<gene>
    <name evidence="8" type="primary">LOC106457785</name>
</gene>
<evidence type="ECO:0000313" key="8">
    <source>
        <dbReference type="RefSeq" id="XP_013772685.2"/>
    </source>
</evidence>
<dbReference type="Pfam" id="PF16656">
    <property type="entry name" value="Pur_ac_phosph_N"/>
    <property type="match status" value="1"/>
</dbReference>
<sequence length="400" mass="45572">MLKFVMLGIILLACHHTSLAEVLTQPEQIHISYGVAPTEMVVTWVTMDPTSSSIVEYGEHNLNKSAKGSSTKFVDGGSEKRVFYIHRVVIKNLSPGTLYRYHCGSNEGWSSLYFFSTMRKGNKWSPRFAVFGDLGNVNAQSLPRLQEETQRGMYDVILHVGDFAYDMDTDNARVGDEFMKQLEPIAAYVPYMTCVGNHEQAYNFSNYVNRFSMVEKTGKINNNFFSTSEASKPENRAQRPWIITMGHRPMYCSSDDGDDCTHKESIIRKGIPVIHAFGLEDLFYKYGVDIEIWAHEHVYERLWPVYDRKVYNGSFAEPYTNPKAPVHIITGSAGCQERHDPFVANPPPWSAFRNADYGYTRMQVINNTHLSLEQVSDDKGGEVIDKIMVIKEKHGPESWM</sequence>
<dbReference type="EC" id="3.1.3.2" evidence="3"/>
<dbReference type="InterPro" id="IPR025733">
    <property type="entry name" value="PAPs_C"/>
</dbReference>
<dbReference type="InterPro" id="IPR029052">
    <property type="entry name" value="Metallo-depent_PP-like"/>
</dbReference>
<dbReference type="Pfam" id="PF14008">
    <property type="entry name" value="Metallophos_C"/>
    <property type="match status" value="1"/>
</dbReference>
<dbReference type="InterPro" id="IPR015914">
    <property type="entry name" value="PAPs_N"/>
</dbReference>
<feature type="domain" description="Purple acid phosphatase N-terminal" evidence="6">
    <location>
        <begin position="26"/>
        <end position="117"/>
    </location>
</feature>
<evidence type="ECO:0000259" key="6">
    <source>
        <dbReference type="Pfam" id="PF16656"/>
    </source>
</evidence>
<dbReference type="InterPro" id="IPR041792">
    <property type="entry name" value="MPP_PAP"/>
</dbReference>
<reference evidence="8" key="1">
    <citation type="submission" date="2025-08" db="UniProtKB">
        <authorList>
            <consortium name="RefSeq"/>
        </authorList>
    </citation>
    <scope>IDENTIFICATION</scope>
    <source>
        <tissue evidence="8">Muscle</tissue>
    </source>
</reference>
<comment type="similarity">
    <text evidence="3">Belongs to the metallophosphoesterase superfamily. Purple acid phosphatase family.</text>
</comment>
<keyword evidence="2" id="KW-0325">Glycoprotein</keyword>
<keyword evidence="1 3" id="KW-0732">Signal</keyword>
<dbReference type="PANTHER" id="PTHR45867">
    <property type="entry name" value="PURPLE ACID PHOSPHATASE"/>
    <property type="match status" value="1"/>
</dbReference>
<dbReference type="GeneID" id="106457785"/>
<dbReference type="SUPFAM" id="SSF56300">
    <property type="entry name" value="Metallo-dependent phosphatases"/>
    <property type="match status" value="1"/>
</dbReference>
<dbReference type="CDD" id="cd00839">
    <property type="entry name" value="MPP_PAPs"/>
    <property type="match status" value="1"/>
</dbReference>
<organism evidence="7 8">
    <name type="scientific">Limulus polyphemus</name>
    <name type="common">Atlantic horseshoe crab</name>
    <dbReference type="NCBI Taxonomy" id="6850"/>
    <lineage>
        <taxon>Eukaryota</taxon>
        <taxon>Metazoa</taxon>
        <taxon>Ecdysozoa</taxon>
        <taxon>Arthropoda</taxon>
        <taxon>Chelicerata</taxon>
        <taxon>Merostomata</taxon>
        <taxon>Xiphosura</taxon>
        <taxon>Limulidae</taxon>
        <taxon>Limulus</taxon>
    </lineage>
</organism>
<dbReference type="Gene3D" id="2.60.40.380">
    <property type="entry name" value="Purple acid phosphatase-like, N-terminal"/>
    <property type="match status" value="1"/>
</dbReference>
<evidence type="ECO:0000256" key="3">
    <source>
        <dbReference type="RuleBase" id="RU361203"/>
    </source>
</evidence>
<dbReference type="InterPro" id="IPR008963">
    <property type="entry name" value="Purple_acid_Pase-like_N"/>
</dbReference>
<dbReference type="SUPFAM" id="SSF49363">
    <property type="entry name" value="Purple acid phosphatase, N-terminal domain"/>
    <property type="match status" value="1"/>
</dbReference>
<accession>A0ABM1B175</accession>
<feature type="domain" description="Purple acid phosphatase C-terminal" evidence="5">
    <location>
        <begin position="324"/>
        <end position="386"/>
    </location>
</feature>
<evidence type="ECO:0000313" key="7">
    <source>
        <dbReference type="Proteomes" id="UP000694941"/>
    </source>
</evidence>
<dbReference type="Proteomes" id="UP000694941">
    <property type="component" value="Unplaced"/>
</dbReference>
<feature type="chain" id="PRO_5045008878" description="Purple acid phosphatase" evidence="3">
    <location>
        <begin position="21"/>
        <end position="400"/>
    </location>
</feature>
<keyword evidence="7" id="KW-1185">Reference proteome</keyword>
<feature type="domain" description="Calcineurin-like phosphoesterase" evidence="4">
    <location>
        <begin position="127"/>
        <end position="299"/>
    </location>
</feature>
<feature type="signal peptide" evidence="3">
    <location>
        <begin position="1"/>
        <end position="20"/>
    </location>
</feature>
<protein>
    <recommendedName>
        <fullName evidence="3">Purple acid phosphatase</fullName>
        <ecNumber evidence="3">3.1.3.2</ecNumber>
    </recommendedName>
</protein>
<name>A0ABM1B175_LIMPO</name>
<evidence type="ECO:0000259" key="5">
    <source>
        <dbReference type="Pfam" id="PF14008"/>
    </source>
</evidence>